<dbReference type="Gene3D" id="3.10.490.10">
    <property type="entry name" value="Gamma-glutamyl cyclotransferase-like"/>
    <property type="match status" value="1"/>
</dbReference>
<organism evidence="7 8">
    <name type="scientific">Anisodus acutangulus</name>
    <dbReference type="NCBI Taxonomy" id="402998"/>
    <lineage>
        <taxon>Eukaryota</taxon>
        <taxon>Viridiplantae</taxon>
        <taxon>Streptophyta</taxon>
        <taxon>Embryophyta</taxon>
        <taxon>Tracheophyta</taxon>
        <taxon>Spermatophyta</taxon>
        <taxon>Magnoliopsida</taxon>
        <taxon>eudicotyledons</taxon>
        <taxon>Gunneridae</taxon>
        <taxon>Pentapetalae</taxon>
        <taxon>asterids</taxon>
        <taxon>lamiids</taxon>
        <taxon>Solanales</taxon>
        <taxon>Solanaceae</taxon>
        <taxon>Solanoideae</taxon>
        <taxon>Hyoscyameae</taxon>
        <taxon>Anisodus</taxon>
    </lineage>
</organism>
<dbReference type="Proteomes" id="UP001152561">
    <property type="component" value="Unassembled WGS sequence"/>
</dbReference>
<dbReference type="Pfam" id="PF06094">
    <property type="entry name" value="GGACT"/>
    <property type="match status" value="1"/>
</dbReference>
<evidence type="ECO:0000256" key="2">
    <source>
        <dbReference type="ARBA" id="ARBA00008861"/>
    </source>
</evidence>
<sequence length="122" mass="14065">MFSIKGCVYPAILPVENKKVNGKVLSGISVPELDILDKFEDVEYERRTVDVSMTILIHKSSQCVSSNSLMVEAYIWADQGDPNLYGEWDFEEWEPLHKESFLKMTMEELEQSDQSSSIWILQ</sequence>
<dbReference type="CDD" id="cd06661">
    <property type="entry name" value="GGCT_like"/>
    <property type="match status" value="1"/>
</dbReference>
<dbReference type="GO" id="GO:0016746">
    <property type="term" value="F:acyltransferase activity"/>
    <property type="evidence" value="ECO:0007669"/>
    <property type="project" value="UniProtKB-KW"/>
</dbReference>
<dbReference type="InterPro" id="IPR045038">
    <property type="entry name" value="AIG2-like"/>
</dbReference>
<dbReference type="InterPro" id="IPR009288">
    <property type="entry name" value="AIG2-like_dom"/>
</dbReference>
<dbReference type="Gene3D" id="6.10.250.210">
    <property type="match status" value="1"/>
</dbReference>
<dbReference type="PANTHER" id="PTHR31544:SF11">
    <property type="entry name" value="GAMMA-GLUTAMYLCYCLOTRANSFERASE-RELATED"/>
    <property type="match status" value="1"/>
</dbReference>
<evidence type="ECO:0000256" key="1">
    <source>
        <dbReference type="ARBA" id="ARBA00002782"/>
    </source>
</evidence>
<dbReference type="PANTHER" id="PTHR31544">
    <property type="entry name" value="AIG2-LIKE PROTEIN D"/>
    <property type="match status" value="1"/>
</dbReference>
<dbReference type="OrthoDB" id="1044435at2759"/>
<dbReference type="SUPFAM" id="SSF110857">
    <property type="entry name" value="Gamma-glutamyl cyclotransferase-like"/>
    <property type="match status" value="1"/>
</dbReference>
<gene>
    <name evidence="7" type="ORF">K7X08_029103</name>
</gene>
<evidence type="ECO:0000256" key="5">
    <source>
        <dbReference type="ARBA" id="ARBA00030602"/>
    </source>
</evidence>
<reference evidence="8" key="1">
    <citation type="journal article" date="2023" name="Proc. Natl. Acad. Sci. U.S.A.">
        <title>Genomic and structural basis for evolution of tropane alkaloid biosynthesis.</title>
        <authorList>
            <person name="Wanga Y.-J."/>
            <person name="Taina T."/>
            <person name="Yua J.-Y."/>
            <person name="Lia J."/>
            <person name="Xua B."/>
            <person name="Chenc J."/>
            <person name="D'Auriad J.C."/>
            <person name="Huanga J.-P."/>
            <person name="Huanga S.-X."/>
        </authorList>
    </citation>
    <scope>NUCLEOTIDE SEQUENCE [LARGE SCALE GENOMIC DNA]</scope>
    <source>
        <strain evidence="8">cv. KIB-2019</strain>
    </source>
</reference>
<dbReference type="InterPro" id="IPR013024">
    <property type="entry name" value="GGCT-like"/>
</dbReference>
<accession>A0A9Q1QUE2</accession>
<feature type="domain" description="Gamma-glutamylcyclotransferase AIG2-like" evidence="6">
    <location>
        <begin position="2"/>
        <end position="89"/>
    </location>
</feature>
<evidence type="ECO:0000256" key="4">
    <source>
        <dbReference type="ARBA" id="ARBA00023315"/>
    </source>
</evidence>
<name>A0A9Q1QUE2_9SOLA</name>
<protein>
    <recommendedName>
        <fullName evidence="5">Putative gamma-glutamylcyclotransferase</fullName>
    </recommendedName>
</protein>
<proteinExistence type="inferred from homology"/>
<dbReference type="AlphaFoldDB" id="A0A9Q1QUE2"/>
<keyword evidence="4" id="KW-0012">Acyltransferase</keyword>
<dbReference type="InterPro" id="IPR036568">
    <property type="entry name" value="GGCT-like_sf"/>
</dbReference>
<evidence type="ECO:0000256" key="3">
    <source>
        <dbReference type="ARBA" id="ARBA00022679"/>
    </source>
</evidence>
<comment type="function">
    <text evidence="1">Putative gamma-glutamylcyclotransferase.</text>
</comment>
<evidence type="ECO:0000259" key="6">
    <source>
        <dbReference type="Pfam" id="PF06094"/>
    </source>
</evidence>
<evidence type="ECO:0000313" key="8">
    <source>
        <dbReference type="Proteomes" id="UP001152561"/>
    </source>
</evidence>
<comment type="caution">
    <text evidence="7">The sequence shown here is derived from an EMBL/GenBank/DDBJ whole genome shotgun (WGS) entry which is preliminary data.</text>
</comment>
<comment type="similarity">
    <text evidence="2">Belongs to the gamma-glutamylcyclotransferase family.</text>
</comment>
<dbReference type="EMBL" id="JAJAGQ010000024">
    <property type="protein sequence ID" value="KAJ8526626.1"/>
    <property type="molecule type" value="Genomic_DNA"/>
</dbReference>
<evidence type="ECO:0000313" key="7">
    <source>
        <dbReference type="EMBL" id="KAJ8526626.1"/>
    </source>
</evidence>
<keyword evidence="3" id="KW-0808">Transferase</keyword>
<keyword evidence="8" id="KW-1185">Reference proteome</keyword>